<keyword evidence="2" id="KW-0472">Membrane</keyword>
<gene>
    <name evidence="5" type="ORF">NX782_22465</name>
</gene>
<protein>
    <submittedName>
        <fullName evidence="5">TonB-dependent receptor</fullName>
    </submittedName>
</protein>
<keyword evidence="3" id="KW-0998">Cell outer membrane</keyword>
<accession>A0ABT2ACQ2</accession>
<proteinExistence type="predicted"/>
<dbReference type="InterPro" id="IPR036942">
    <property type="entry name" value="Beta-barrel_TonB_sf"/>
</dbReference>
<dbReference type="RefSeq" id="WP_258847719.1">
    <property type="nucleotide sequence ID" value="NZ_JANUGX010000034.1"/>
</dbReference>
<feature type="domain" description="TonB-dependent receptor-like beta-barrel" evidence="4">
    <location>
        <begin position="10"/>
        <end position="134"/>
    </location>
</feature>
<dbReference type="InterPro" id="IPR000531">
    <property type="entry name" value="Beta-barrel_TonB"/>
</dbReference>
<dbReference type="SUPFAM" id="SSF56935">
    <property type="entry name" value="Porins"/>
    <property type="match status" value="1"/>
</dbReference>
<dbReference type="Pfam" id="PF00593">
    <property type="entry name" value="TonB_dep_Rec_b-barrel"/>
    <property type="match status" value="1"/>
</dbReference>
<evidence type="ECO:0000259" key="4">
    <source>
        <dbReference type="Pfam" id="PF00593"/>
    </source>
</evidence>
<keyword evidence="6" id="KW-1185">Reference proteome</keyword>
<dbReference type="Gene3D" id="2.40.170.20">
    <property type="entry name" value="TonB-dependent receptor, beta-barrel domain"/>
    <property type="match status" value="1"/>
</dbReference>
<sequence length="173" mass="18923">MSFDGARWISSPTNSGDARTYGLELEAKFPLKAVMQTSTNLDLRASVSRNWSTVSSVPGPDNRLDGQTPLSATVGADYRNGPLTLGGSYVFKNGGFVRVSGNQISYQSVRRDLDLYALWKFNPKLQLRVATANLLAQDTISESSYTTPGVGTQTSRTLNPLHRSVRATLEMKF</sequence>
<dbReference type="Proteomes" id="UP001205560">
    <property type="component" value="Unassembled WGS sequence"/>
</dbReference>
<dbReference type="EMBL" id="JANUGX010000034">
    <property type="protein sequence ID" value="MCS0591959.1"/>
    <property type="molecule type" value="Genomic_DNA"/>
</dbReference>
<comment type="caution">
    <text evidence="5">The sequence shown here is derived from an EMBL/GenBank/DDBJ whole genome shotgun (WGS) entry which is preliminary data.</text>
</comment>
<evidence type="ECO:0000256" key="1">
    <source>
        <dbReference type="ARBA" id="ARBA00004442"/>
    </source>
</evidence>
<keyword evidence="5" id="KW-0675">Receptor</keyword>
<name>A0ABT2ACQ2_9BURK</name>
<reference evidence="5 6" key="1">
    <citation type="submission" date="2022-08" db="EMBL/GenBank/DDBJ databases">
        <title>Reclassification of Massilia species as members of the genera Telluria, Duganella, Pseudoduganella, Mokoshia gen. nov. and Zemynaea gen. nov. using orthogonal and non-orthogonal genome-based approaches.</title>
        <authorList>
            <person name="Bowman J.P."/>
        </authorList>
    </citation>
    <scope>NUCLEOTIDE SEQUENCE [LARGE SCALE GENOMIC DNA]</scope>
    <source>
        <strain evidence="5 6">LMG 28164</strain>
    </source>
</reference>
<evidence type="ECO:0000256" key="2">
    <source>
        <dbReference type="ARBA" id="ARBA00023136"/>
    </source>
</evidence>
<evidence type="ECO:0000313" key="5">
    <source>
        <dbReference type="EMBL" id="MCS0591959.1"/>
    </source>
</evidence>
<evidence type="ECO:0000256" key="3">
    <source>
        <dbReference type="ARBA" id="ARBA00023237"/>
    </source>
</evidence>
<organism evidence="5 6">
    <name type="scientific">Massilia norwichensis</name>
    <dbReference type="NCBI Taxonomy" id="1442366"/>
    <lineage>
        <taxon>Bacteria</taxon>
        <taxon>Pseudomonadati</taxon>
        <taxon>Pseudomonadota</taxon>
        <taxon>Betaproteobacteria</taxon>
        <taxon>Burkholderiales</taxon>
        <taxon>Oxalobacteraceae</taxon>
        <taxon>Telluria group</taxon>
        <taxon>Massilia</taxon>
    </lineage>
</organism>
<comment type="subcellular location">
    <subcellularLocation>
        <location evidence="1">Cell outer membrane</location>
    </subcellularLocation>
</comment>
<evidence type="ECO:0000313" key="6">
    <source>
        <dbReference type="Proteomes" id="UP001205560"/>
    </source>
</evidence>